<name>A0A2M7X2R7_UNCKA</name>
<feature type="transmembrane region" description="Helical" evidence="8">
    <location>
        <begin position="66"/>
        <end position="87"/>
    </location>
</feature>
<evidence type="ECO:0000256" key="6">
    <source>
        <dbReference type="ARBA" id="ARBA00022989"/>
    </source>
</evidence>
<dbReference type="InterPro" id="IPR004268">
    <property type="entry name" value="MurJ"/>
</dbReference>
<evidence type="ECO:0000256" key="7">
    <source>
        <dbReference type="ARBA" id="ARBA00023136"/>
    </source>
</evidence>
<comment type="caution">
    <text evidence="10">The sequence shown here is derived from an EMBL/GenBank/DDBJ whole genome shotgun (WGS) entry which is preliminary data.</text>
</comment>
<keyword evidence="3 8" id="KW-0812">Transmembrane</keyword>
<comment type="pathway">
    <text evidence="8">Cell wall biogenesis; peptidoglycan biosynthesis.</text>
</comment>
<evidence type="ECO:0000313" key="10">
    <source>
        <dbReference type="EMBL" id="PJA40428.1"/>
    </source>
</evidence>
<dbReference type="PIRSF" id="PIRSF002869">
    <property type="entry name" value="MviN"/>
    <property type="match status" value="1"/>
</dbReference>
<dbReference type="Pfam" id="PF03023">
    <property type="entry name" value="MurJ"/>
    <property type="match status" value="1"/>
</dbReference>
<feature type="transmembrane region" description="Helical" evidence="8">
    <location>
        <begin position="429"/>
        <end position="448"/>
    </location>
</feature>
<accession>A0A2M7X2R7</accession>
<feature type="transmembrane region" description="Helical" evidence="8">
    <location>
        <begin position="203"/>
        <end position="225"/>
    </location>
</feature>
<dbReference type="PRINTS" id="PR01806">
    <property type="entry name" value="VIRFACTRMVIN"/>
</dbReference>
<evidence type="ECO:0000313" key="11">
    <source>
        <dbReference type="Proteomes" id="UP000230683"/>
    </source>
</evidence>
<feature type="transmembrane region" description="Helical" evidence="8">
    <location>
        <begin position="403"/>
        <end position="423"/>
    </location>
</feature>
<keyword evidence="4 8" id="KW-0133">Cell shape</keyword>
<feature type="transmembrane region" description="Helical" evidence="8">
    <location>
        <begin position="21"/>
        <end position="42"/>
    </location>
</feature>
<evidence type="ECO:0000256" key="5">
    <source>
        <dbReference type="ARBA" id="ARBA00022984"/>
    </source>
</evidence>
<dbReference type="GO" id="GO:0008360">
    <property type="term" value="P:regulation of cell shape"/>
    <property type="evidence" value="ECO:0007669"/>
    <property type="project" value="UniProtKB-UniRule"/>
</dbReference>
<dbReference type="GO" id="GO:0005886">
    <property type="term" value="C:plasma membrane"/>
    <property type="evidence" value="ECO:0007669"/>
    <property type="project" value="UniProtKB-SubCell"/>
</dbReference>
<dbReference type="Proteomes" id="UP000230683">
    <property type="component" value="Unassembled WGS sequence"/>
</dbReference>
<keyword evidence="7 8" id="KW-0472">Membrane</keyword>
<keyword evidence="8 9" id="KW-0961">Cell wall biogenesis/degradation</keyword>
<dbReference type="NCBIfam" id="TIGR01695">
    <property type="entry name" value="murJ_mviN"/>
    <property type="match status" value="1"/>
</dbReference>
<evidence type="ECO:0000256" key="1">
    <source>
        <dbReference type="ARBA" id="ARBA00004651"/>
    </source>
</evidence>
<dbReference type="EMBL" id="PFWY01000098">
    <property type="protein sequence ID" value="PJA40428.1"/>
    <property type="molecule type" value="Genomic_DNA"/>
</dbReference>
<dbReference type="GO" id="GO:0071555">
    <property type="term" value="P:cell wall organization"/>
    <property type="evidence" value="ECO:0007669"/>
    <property type="project" value="UniProtKB-UniRule"/>
</dbReference>
<dbReference type="AlphaFoldDB" id="A0A2M7X2R7"/>
<feature type="transmembrane region" description="Helical" evidence="8">
    <location>
        <begin position="108"/>
        <end position="128"/>
    </location>
</feature>
<dbReference type="CDD" id="cd13123">
    <property type="entry name" value="MATE_MurJ_like"/>
    <property type="match status" value="1"/>
</dbReference>
<feature type="transmembrane region" description="Helical" evidence="8">
    <location>
        <begin position="460"/>
        <end position="480"/>
    </location>
</feature>
<comment type="function">
    <text evidence="8 9">Involved in peptidoglycan biosynthesis. Transports lipid-linked peptidoglycan precursors from the inner to the outer leaflet of the cytoplasmic membrane.</text>
</comment>
<dbReference type="InterPro" id="IPR051050">
    <property type="entry name" value="Lipid_II_flippase_MurJ/MviN"/>
</dbReference>
<protein>
    <recommendedName>
        <fullName evidence="8">Probable lipid II flippase MurJ</fullName>
    </recommendedName>
</protein>
<keyword evidence="2 8" id="KW-1003">Cell membrane</keyword>
<dbReference type="GO" id="GO:0034204">
    <property type="term" value="P:lipid translocation"/>
    <property type="evidence" value="ECO:0007669"/>
    <property type="project" value="TreeGrafter"/>
</dbReference>
<reference evidence="11" key="1">
    <citation type="submission" date="2017-09" db="EMBL/GenBank/DDBJ databases">
        <title>Depth-based differentiation of microbial function through sediment-hosted aquifers and enrichment of novel symbionts in the deep terrestrial subsurface.</title>
        <authorList>
            <person name="Probst A.J."/>
            <person name="Ladd B."/>
            <person name="Jarett J.K."/>
            <person name="Geller-Mcgrath D.E."/>
            <person name="Sieber C.M.K."/>
            <person name="Emerson J.B."/>
            <person name="Anantharaman K."/>
            <person name="Thomas B.C."/>
            <person name="Malmstrom R."/>
            <person name="Stieglmeier M."/>
            <person name="Klingl A."/>
            <person name="Woyke T."/>
            <person name="Ryan C.M."/>
            <person name="Banfield J.F."/>
        </authorList>
    </citation>
    <scope>NUCLEOTIDE SEQUENCE [LARGE SCALE GENOMIC DNA]</scope>
</reference>
<evidence type="ECO:0000256" key="4">
    <source>
        <dbReference type="ARBA" id="ARBA00022960"/>
    </source>
</evidence>
<evidence type="ECO:0000256" key="8">
    <source>
        <dbReference type="HAMAP-Rule" id="MF_02078"/>
    </source>
</evidence>
<dbReference type="HAMAP" id="MF_02078">
    <property type="entry name" value="MurJ_MviN"/>
    <property type="match status" value="1"/>
</dbReference>
<comment type="similarity">
    <text evidence="8 9">Belongs to the MurJ/MviN family.</text>
</comment>
<feature type="transmembrane region" description="Helical" evidence="8">
    <location>
        <begin position="148"/>
        <end position="169"/>
    </location>
</feature>
<comment type="subcellular location">
    <subcellularLocation>
        <location evidence="1 8">Cell membrane</location>
        <topology evidence="1 8">Multi-pass membrane protein</topology>
    </subcellularLocation>
</comment>
<organism evidence="10 11">
    <name type="scientific">candidate division WWE3 bacterium CG_4_9_14_3_um_filter_34_6</name>
    <dbReference type="NCBI Taxonomy" id="1975079"/>
    <lineage>
        <taxon>Bacteria</taxon>
        <taxon>Katanobacteria</taxon>
    </lineage>
</organism>
<gene>
    <name evidence="10" type="primary">mviN</name>
    <name evidence="8" type="synonym">murJ</name>
    <name evidence="10" type="ORF">CO178_02180</name>
</gene>
<dbReference type="GO" id="GO:0009252">
    <property type="term" value="P:peptidoglycan biosynthetic process"/>
    <property type="evidence" value="ECO:0007669"/>
    <property type="project" value="UniProtKB-UniRule"/>
</dbReference>
<evidence type="ECO:0000256" key="9">
    <source>
        <dbReference type="PIRNR" id="PIRNR002869"/>
    </source>
</evidence>
<feature type="transmembrane region" description="Helical" evidence="8">
    <location>
        <begin position="331"/>
        <end position="349"/>
    </location>
</feature>
<dbReference type="UniPathway" id="UPA00219"/>
<proteinExistence type="inferred from homology"/>
<dbReference type="PANTHER" id="PTHR47019">
    <property type="entry name" value="LIPID II FLIPPASE MURJ"/>
    <property type="match status" value="1"/>
</dbReference>
<sequence>MLMVMRFLKRGSKAFTSQQHTILSAAAAIAIIYGLSAVMGFIRNRLLSGYFGDSPELGIYFAADDIPSLTLSLIVSGSLSAAFIPVFTKQFKQNEKEAWSLTSSVLNISLVLFAVLAISVIFGANILAREIIARDSSLTPERIIMLANLMRIMMLAQLVLIFSSFFTSILQSFKRFVVPAFAPVMYNVGIIIFLLLFAKPFGIYAPAWGMVFGSILHMLIQYIVVRKLGFIHKLKFEYKNLGVRKIYKLMIPRTIGQAAQKLLDPLYTNLALFISAPSNVILTFATDIQTLPVRIFGMSIGQAALPILANAYKDDDESKFKQLLIKTIHQVVFFVLPASVIIFILRVPLVRLTVGASKYSWEATVMTAYTLGFYSISLVAQSLVLILARGFYVLHNTKTPLKIGIYSIIINAILGIIFVRYLHLGVWSLALAYSIGSIFNAGLLFFSLSKKMGGFDFTNFIAPVNKIGFASLLTGVALYIPLKAMDALVFDTTRTLGLLTLTGTVSVIGFFSYIFFAWMFKIEELGLVFSSLKKMKKPASESFN</sequence>
<keyword evidence="5 8" id="KW-0573">Peptidoglycan synthesis</keyword>
<feature type="transmembrane region" description="Helical" evidence="8">
    <location>
        <begin position="176"/>
        <end position="197"/>
    </location>
</feature>
<dbReference type="GO" id="GO:0015648">
    <property type="term" value="F:lipid-linked peptidoglycan transporter activity"/>
    <property type="evidence" value="ECO:0007669"/>
    <property type="project" value="UniProtKB-UniRule"/>
</dbReference>
<keyword evidence="6 8" id="KW-1133">Transmembrane helix</keyword>
<keyword evidence="8 9" id="KW-0813">Transport</keyword>
<dbReference type="PANTHER" id="PTHR47019:SF1">
    <property type="entry name" value="LIPID II FLIPPASE MURJ"/>
    <property type="match status" value="1"/>
</dbReference>
<feature type="transmembrane region" description="Helical" evidence="8">
    <location>
        <begin position="369"/>
        <end position="391"/>
    </location>
</feature>
<feature type="transmembrane region" description="Helical" evidence="8">
    <location>
        <begin position="500"/>
        <end position="520"/>
    </location>
</feature>
<evidence type="ECO:0000256" key="2">
    <source>
        <dbReference type="ARBA" id="ARBA00022475"/>
    </source>
</evidence>
<evidence type="ECO:0000256" key="3">
    <source>
        <dbReference type="ARBA" id="ARBA00022692"/>
    </source>
</evidence>